<dbReference type="EMBL" id="JAGPYM010000029">
    <property type="protein sequence ID" value="KAH6879463.1"/>
    <property type="molecule type" value="Genomic_DNA"/>
</dbReference>
<keyword evidence="2" id="KW-1185">Reference proteome</keyword>
<dbReference type="AlphaFoldDB" id="A0A9P8VU94"/>
<sequence length="381" mass="42430">MFQHGATERCKAFFRRFLVVFLGAALLSQLVLLPARADGFSISSVAESVSGEAFYASPLKRDTSSHRTNRIERHFSDAGSHKLLARVLDPRLVTEGQRFICSLNSRDYPDPSPWLNSNSIKDYEEGWSSTNPAPNEEALNTLQPWLAANELSAALAEYQTFQTRNSRNKKGLDTTKAWTNAAMKNIFNVAEGTIIVEDVLSPREAPTSNWAMFQMQLQIYGGITEEEAPDYEIDVPPSQDASGYEIPSLSKWSDIAYLQLLLAADGNENQVRGVRRIIQFHTQIREALATVSESLDSVNIDSNGVAVDFLASTDACRALFKTPNGNGGYFLFAQHPQQMGSKTLERISVFTSNRNQRDADPVNGEDTSVWYYMVAHFVDLP</sequence>
<protein>
    <submittedName>
        <fullName evidence="1">Uncharacterized protein</fullName>
    </submittedName>
</protein>
<name>A0A9P8VU94_9HYPO</name>
<reference evidence="1 2" key="1">
    <citation type="journal article" date="2021" name="Nat. Commun.">
        <title>Genetic determinants of endophytism in the Arabidopsis root mycobiome.</title>
        <authorList>
            <person name="Mesny F."/>
            <person name="Miyauchi S."/>
            <person name="Thiergart T."/>
            <person name="Pickel B."/>
            <person name="Atanasova L."/>
            <person name="Karlsson M."/>
            <person name="Huettel B."/>
            <person name="Barry K.W."/>
            <person name="Haridas S."/>
            <person name="Chen C."/>
            <person name="Bauer D."/>
            <person name="Andreopoulos W."/>
            <person name="Pangilinan J."/>
            <person name="LaButti K."/>
            <person name="Riley R."/>
            <person name="Lipzen A."/>
            <person name="Clum A."/>
            <person name="Drula E."/>
            <person name="Henrissat B."/>
            <person name="Kohler A."/>
            <person name="Grigoriev I.V."/>
            <person name="Martin F.M."/>
            <person name="Hacquard S."/>
        </authorList>
    </citation>
    <scope>NUCLEOTIDE SEQUENCE [LARGE SCALE GENOMIC DNA]</scope>
    <source>
        <strain evidence="1 2">MPI-CAGE-CH-0241</strain>
    </source>
</reference>
<gene>
    <name evidence="1" type="ORF">B0T10DRAFT_464504</name>
</gene>
<accession>A0A9P8VU94</accession>
<comment type="caution">
    <text evidence="1">The sequence shown here is derived from an EMBL/GenBank/DDBJ whole genome shotgun (WGS) entry which is preliminary data.</text>
</comment>
<dbReference type="Proteomes" id="UP000777438">
    <property type="component" value="Unassembled WGS sequence"/>
</dbReference>
<organism evidence="1 2">
    <name type="scientific">Thelonectria olida</name>
    <dbReference type="NCBI Taxonomy" id="1576542"/>
    <lineage>
        <taxon>Eukaryota</taxon>
        <taxon>Fungi</taxon>
        <taxon>Dikarya</taxon>
        <taxon>Ascomycota</taxon>
        <taxon>Pezizomycotina</taxon>
        <taxon>Sordariomycetes</taxon>
        <taxon>Hypocreomycetidae</taxon>
        <taxon>Hypocreales</taxon>
        <taxon>Nectriaceae</taxon>
        <taxon>Thelonectria</taxon>
    </lineage>
</organism>
<dbReference type="OrthoDB" id="5337308at2759"/>
<proteinExistence type="predicted"/>
<evidence type="ECO:0000313" key="1">
    <source>
        <dbReference type="EMBL" id="KAH6879463.1"/>
    </source>
</evidence>
<evidence type="ECO:0000313" key="2">
    <source>
        <dbReference type="Proteomes" id="UP000777438"/>
    </source>
</evidence>